<proteinExistence type="predicted"/>
<name>A0A5K3G2H8_MESCO</name>
<accession>A0A5K3G2H8</accession>
<sequence>DTSLAEKELGWKAEKGLSVSVLSISLKMSDSSLGHDYPR</sequence>
<dbReference type="WBParaSite" id="MCU_014661-RB">
    <property type="protein sequence ID" value="MCU_014661-RB"/>
    <property type="gene ID" value="MCU_014661"/>
</dbReference>
<protein>
    <submittedName>
        <fullName evidence="1">UDP-glucose 4-epimerase</fullName>
    </submittedName>
</protein>
<dbReference type="AlphaFoldDB" id="A0A5K3G2H8"/>
<evidence type="ECO:0000313" key="1">
    <source>
        <dbReference type="WBParaSite" id="MCU_014661-RB"/>
    </source>
</evidence>
<organism evidence="1">
    <name type="scientific">Mesocestoides corti</name>
    <name type="common">Flatworm</name>
    <dbReference type="NCBI Taxonomy" id="53468"/>
    <lineage>
        <taxon>Eukaryota</taxon>
        <taxon>Metazoa</taxon>
        <taxon>Spiralia</taxon>
        <taxon>Lophotrochozoa</taxon>
        <taxon>Platyhelminthes</taxon>
        <taxon>Cestoda</taxon>
        <taxon>Eucestoda</taxon>
        <taxon>Cyclophyllidea</taxon>
        <taxon>Mesocestoididae</taxon>
        <taxon>Mesocestoides</taxon>
    </lineage>
</organism>
<reference evidence="1" key="1">
    <citation type="submission" date="2019-11" db="UniProtKB">
        <authorList>
            <consortium name="WormBaseParasite"/>
        </authorList>
    </citation>
    <scope>IDENTIFICATION</scope>
</reference>